<protein>
    <recommendedName>
        <fullName evidence="3">ubiquitinyl hydrolase 1</fullName>
        <ecNumber evidence="3">3.4.19.12</ecNumber>
    </recommendedName>
</protein>
<keyword evidence="5" id="KW-0833">Ubl conjugation pathway</keyword>
<comment type="similarity">
    <text evidence="2">Belongs to the peptidase C19 family. USP10 subfamily.</text>
</comment>
<evidence type="ECO:0000313" key="11">
    <source>
        <dbReference type="Proteomes" id="UP001627154"/>
    </source>
</evidence>
<keyword evidence="4" id="KW-0645">Protease</keyword>
<evidence type="ECO:0000259" key="9">
    <source>
        <dbReference type="PROSITE" id="PS50235"/>
    </source>
</evidence>
<evidence type="ECO:0000256" key="5">
    <source>
        <dbReference type="ARBA" id="ARBA00022786"/>
    </source>
</evidence>
<dbReference type="GO" id="GO:0006508">
    <property type="term" value="P:proteolysis"/>
    <property type="evidence" value="ECO:0007669"/>
    <property type="project" value="UniProtKB-KW"/>
</dbReference>
<feature type="domain" description="USP" evidence="9">
    <location>
        <begin position="281"/>
        <end position="646"/>
    </location>
</feature>
<feature type="region of interest" description="Disordered" evidence="8">
    <location>
        <begin position="1"/>
        <end position="51"/>
    </location>
</feature>
<dbReference type="EC" id="3.4.19.12" evidence="3"/>
<dbReference type="AlphaFoldDB" id="A0ABD2W3A7"/>
<evidence type="ECO:0000313" key="10">
    <source>
        <dbReference type="EMBL" id="KAL3387520.1"/>
    </source>
</evidence>
<sequence length="668" mass="76725">MLSIAQAVHPESQGSTPGQRSALPRSWSPSPERKNAAKRQKTSESDNCASTEDNYSFKKITEFNYNNPEITLTVIPKNLSVSRKQEDKMVAEEYVNTLPENVPPVVMSFFEKSNEIQLTKVDSKPCVRFIKQVDSNEQYDKDSESVESTESTDVIYNRKELNEVTIEPIAAKIAKAEKLLQKKEPNPIIESLGLLPTNKQSQPQIVEEPFETKIEEIPTDNFITDEPEIEAITCLKSNGSIFDEEPENQPALALVQYDPFMNVGMFCDEFYIADDKPHYATGFPNPPGENRCWINSMLQVFFALPIMEELQHLHALKKSKLISLLFDIHTCWAKSSTDTNQFDQTFRAFKDETIVLDKFYPSKIQQDVSEFYMNLVNHMKGEYKSLISQESKHEIENIPNNDQDALRRMQNNCQDFNKRLPLADISDSPRKLRNHQQSNSSQQDKTDLSSKISSNLFDEHFLLDMTENYVCEGCKKQRQRKADNLVLLIDLPHENENNPVPLADIINKSYALEHRSMSCESCNHDTHSMQVKLKEIPKLLTIQIKRYDMAPEGVTKNVTLIDVPRVLELDSLIIYNSEEFAECPTYEAVGIISHIGDNVDSGHYISFVRHESNWFYYDDSNVKILTEEEVFKLIQNNAYVVFYKVADLDQEIIEESLDIKDVKECDDC</sequence>
<dbReference type="Gene3D" id="3.90.70.10">
    <property type="entry name" value="Cysteine proteinases"/>
    <property type="match status" value="1"/>
</dbReference>
<dbReference type="InterPro" id="IPR038765">
    <property type="entry name" value="Papain-like_cys_pep_sf"/>
</dbReference>
<evidence type="ECO:0000256" key="3">
    <source>
        <dbReference type="ARBA" id="ARBA00012759"/>
    </source>
</evidence>
<evidence type="ECO:0000256" key="8">
    <source>
        <dbReference type="SAM" id="MobiDB-lite"/>
    </source>
</evidence>
<comment type="catalytic activity">
    <reaction evidence="1">
        <text>Thiol-dependent hydrolysis of ester, thioester, amide, peptide and isopeptide bonds formed by the C-terminal Gly of ubiquitin (a 76-residue protein attached to proteins as an intracellular targeting signal).</text>
        <dbReference type="EC" id="3.4.19.12"/>
    </reaction>
</comment>
<dbReference type="InterPro" id="IPR001394">
    <property type="entry name" value="Peptidase_C19_UCH"/>
</dbReference>
<dbReference type="CDD" id="cd02257">
    <property type="entry name" value="Peptidase_C19"/>
    <property type="match status" value="1"/>
</dbReference>
<dbReference type="InterPro" id="IPR028889">
    <property type="entry name" value="USP"/>
</dbReference>
<evidence type="ECO:0000256" key="6">
    <source>
        <dbReference type="ARBA" id="ARBA00022801"/>
    </source>
</evidence>
<feature type="compositionally biased region" description="Polar residues" evidence="8">
    <location>
        <begin position="435"/>
        <end position="449"/>
    </location>
</feature>
<proteinExistence type="inferred from homology"/>
<dbReference type="Pfam" id="PF00443">
    <property type="entry name" value="UCH"/>
    <property type="match status" value="1"/>
</dbReference>
<accession>A0ABD2W3A7</accession>
<dbReference type="PANTHER" id="PTHR24006:SF687">
    <property type="entry name" value="UBIQUITIN CARBOXYL-TERMINAL HYDROLASE 10"/>
    <property type="match status" value="1"/>
</dbReference>
<comment type="caution">
    <text evidence="10">The sequence shown here is derived from an EMBL/GenBank/DDBJ whole genome shotgun (WGS) entry which is preliminary data.</text>
</comment>
<dbReference type="GO" id="GO:0004843">
    <property type="term" value="F:cysteine-type deubiquitinase activity"/>
    <property type="evidence" value="ECO:0007669"/>
    <property type="project" value="UniProtKB-EC"/>
</dbReference>
<keyword evidence="7" id="KW-0788">Thiol protease</keyword>
<dbReference type="InterPro" id="IPR050164">
    <property type="entry name" value="Peptidase_C19"/>
</dbReference>
<dbReference type="EMBL" id="JBJJXI010000136">
    <property type="protein sequence ID" value="KAL3387520.1"/>
    <property type="molecule type" value="Genomic_DNA"/>
</dbReference>
<evidence type="ECO:0000256" key="1">
    <source>
        <dbReference type="ARBA" id="ARBA00000707"/>
    </source>
</evidence>
<organism evidence="10 11">
    <name type="scientific">Trichogramma kaykai</name>
    <dbReference type="NCBI Taxonomy" id="54128"/>
    <lineage>
        <taxon>Eukaryota</taxon>
        <taxon>Metazoa</taxon>
        <taxon>Ecdysozoa</taxon>
        <taxon>Arthropoda</taxon>
        <taxon>Hexapoda</taxon>
        <taxon>Insecta</taxon>
        <taxon>Pterygota</taxon>
        <taxon>Neoptera</taxon>
        <taxon>Endopterygota</taxon>
        <taxon>Hymenoptera</taxon>
        <taxon>Apocrita</taxon>
        <taxon>Proctotrupomorpha</taxon>
        <taxon>Chalcidoidea</taxon>
        <taxon>Trichogrammatidae</taxon>
        <taxon>Trichogramma</taxon>
    </lineage>
</organism>
<evidence type="ECO:0000256" key="7">
    <source>
        <dbReference type="ARBA" id="ARBA00022807"/>
    </source>
</evidence>
<name>A0ABD2W3A7_9HYME</name>
<dbReference type="PROSITE" id="PS50235">
    <property type="entry name" value="USP_3"/>
    <property type="match status" value="1"/>
</dbReference>
<evidence type="ECO:0000256" key="2">
    <source>
        <dbReference type="ARBA" id="ARBA00005427"/>
    </source>
</evidence>
<feature type="region of interest" description="Disordered" evidence="8">
    <location>
        <begin position="429"/>
        <end position="449"/>
    </location>
</feature>
<dbReference type="SUPFAM" id="SSF54001">
    <property type="entry name" value="Cysteine proteinases"/>
    <property type="match status" value="1"/>
</dbReference>
<gene>
    <name evidence="10" type="ORF">TKK_016666</name>
</gene>
<dbReference type="PANTHER" id="PTHR24006">
    <property type="entry name" value="UBIQUITIN CARBOXYL-TERMINAL HYDROLASE"/>
    <property type="match status" value="1"/>
</dbReference>
<evidence type="ECO:0000256" key="4">
    <source>
        <dbReference type="ARBA" id="ARBA00022670"/>
    </source>
</evidence>
<keyword evidence="11" id="KW-1185">Reference proteome</keyword>
<keyword evidence="6" id="KW-0378">Hydrolase</keyword>
<dbReference type="Proteomes" id="UP001627154">
    <property type="component" value="Unassembled WGS sequence"/>
</dbReference>
<reference evidence="10 11" key="1">
    <citation type="journal article" date="2024" name="bioRxiv">
        <title>A reference genome for Trichogramma kaykai: A tiny desert-dwelling parasitoid wasp with competing sex-ratio distorters.</title>
        <authorList>
            <person name="Culotta J."/>
            <person name="Lindsey A.R."/>
        </authorList>
    </citation>
    <scope>NUCLEOTIDE SEQUENCE [LARGE SCALE GENOMIC DNA]</scope>
    <source>
        <strain evidence="10 11">KSX58</strain>
    </source>
</reference>